<keyword evidence="3" id="KW-1185">Reference proteome</keyword>
<keyword evidence="2" id="KW-0378">Hydrolase</keyword>
<organism evidence="2 3">
    <name type="scientific">Amantichitinum ursilacus</name>
    <dbReference type="NCBI Taxonomy" id="857265"/>
    <lineage>
        <taxon>Bacteria</taxon>
        <taxon>Pseudomonadati</taxon>
        <taxon>Pseudomonadota</taxon>
        <taxon>Betaproteobacteria</taxon>
        <taxon>Neisseriales</taxon>
        <taxon>Chitinibacteraceae</taxon>
        <taxon>Amantichitinum</taxon>
    </lineage>
</organism>
<comment type="caution">
    <text evidence="2">The sequence shown here is derived from an EMBL/GenBank/DDBJ whole genome shotgun (WGS) entry which is preliminary data.</text>
</comment>
<dbReference type="CDD" id="cd00077">
    <property type="entry name" value="HDc"/>
    <property type="match status" value="1"/>
</dbReference>
<dbReference type="GO" id="GO:0071111">
    <property type="term" value="F:cyclic-guanylate-specific phosphodiesterase activity"/>
    <property type="evidence" value="ECO:0007669"/>
    <property type="project" value="UniProtKB-EC"/>
</dbReference>
<dbReference type="AlphaFoldDB" id="A0A0N0GP01"/>
<dbReference type="PANTHER" id="PTHR43155">
    <property type="entry name" value="CYCLIC DI-GMP PHOSPHODIESTERASE PA4108-RELATED"/>
    <property type="match status" value="1"/>
</dbReference>
<dbReference type="InterPro" id="IPR021812">
    <property type="entry name" value="DUF3391"/>
</dbReference>
<dbReference type="PATRIC" id="fig|857265.3.peg.2300"/>
<dbReference type="Gene3D" id="1.10.3210.10">
    <property type="entry name" value="Hypothetical protein af1432"/>
    <property type="match status" value="1"/>
</dbReference>
<dbReference type="SUPFAM" id="SSF109604">
    <property type="entry name" value="HD-domain/PDEase-like"/>
    <property type="match status" value="1"/>
</dbReference>
<dbReference type="OrthoDB" id="9787688at2"/>
<dbReference type="EMBL" id="LAQT01000008">
    <property type="protein sequence ID" value="KPC53053.1"/>
    <property type="molecule type" value="Genomic_DNA"/>
</dbReference>
<reference evidence="2 3" key="1">
    <citation type="submission" date="2015-07" db="EMBL/GenBank/DDBJ databases">
        <title>Draft genome sequence of the Amantichitinum ursilacus IGB-41, a new chitin-degrading bacterium.</title>
        <authorList>
            <person name="Kirstahler P."/>
            <person name="Guenther M."/>
            <person name="Grumaz C."/>
            <person name="Rupp S."/>
            <person name="Zibek S."/>
            <person name="Sohn K."/>
        </authorList>
    </citation>
    <scope>NUCLEOTIDE SEQUENCE [LARGE SCALE GENOMIC DNA]</scope>
    <source>
        <strain evidence="2 3">IGB-41</strain>
    </source>
</reference>
<dbReference type="PANTHER" id="PTHR43155:SF2">
    <property type="entry name" value="CYCLIC DI-GMP PHOSPHODIESTERASE PA4108"/>
    <property type="match status" value="1"/>
</dbReference>
<dbReference type="Proteomes" id="UP000037939">
    <property type="component" value="Unassembled WGS sequence"/>
</dbReference>
<protein>
    <submittedName>
        <fullName evidence="2">Cyclic di-GMP phosphodiesterase response regulator RpfG</fullName>
        <ecNumber evidence="2">3.1.4.52</ecNumber>
    </submittedName>
</protein>
<dbReference type="RefSeq" id="WP_053937889.1">
    <property type="nucleotide sequence ID" value="NZ_LAQT01000008.1"/>
</dbReference>
<proteinExistence type="predicted"/>
<evidence type="ECO:0000313" key="2">
    <source>
        <dbReference type="EMBL" id="KPC53053.1"/>
    </source>
</evidence>
<dbReference type="PROSITE" id="PS51832">
    <property type="entry name" value="HD_GYP"/>
    <property type="match status" value="1"/>
</dbReference>
<evidence type="ECO:0000259" key="1">
    <source>
        <dbReference type="PROSITE" id="PS51832"/>
    </source>
</evidence>
<evidence type="ECO:0000313" key="3">
    <source>
        <dbReference type="Proteomes" id="UP000037939"/>
    </source>
</evidence>
<gene>
    <name evidence="2" type="primary">rpfG_6</name>
    <name evidence="2" type="ORF">WG78_11200</name>
</gene>
<dbReference type="EC" id="3.1.4.52" evidence="2"/>
<dbReference type="STRING" id="857265.WG78_11200"/>
<dbReference type="SMART" id="SM00471">
    <property type="entry name" value="HDc"/>
    <property type="match status" value="1"/>
</dbReference>
<accession>A0A0N0GP01</accession>
<dbReference type="InterPro" id="IPR003607">
    <property type="entry name" value="HD/PDEase_dom"/>
</dbReference>
<sequence length="404" mass="44889">MIKKIPFADLKIGMYVHDLDTDWFNHPFMRNQFPVREASEVERIRAAGITSLYIDTDKGLDVADAPTREEVRQRVHEEMVQAVSAEAPIIRMTVAEEMGRAGRIKNQAKVAVQQVMNDVRLGKVVQVSSLEPLVEEISNSISRSSGALTALLQIKTADEYTFLHSVAVCALMVSFTRSVGFDSSVVQLAGMGGLLHDTGKMKIPSEVLNKPGRLTEAEFELIKQHPRLGWDVLKDVPEIPDIALDITLHHHERFGGGGYPHGLQGEQISTLARMAAVVDVYDAITSNRCYHVGLAPTEALRRMWEWTPSHLDPKLVQAFIRMVGIYPVGSMVKLESGRIGVVSESNTEEMLKPRVKVFFSRRSNSYIPVQEIDLARAPGSADRIVDYEDASGYKVDPMRILAGV</sequence>
<dbReference type="Pfam" id="PF11871">
    <property type="entry name" value="DUF3391"/>
    <property type="match status" value="1"/>
</dbReference>
<name>A0A0N0GP01_9NEIS</name>
<dbReference type="InterPro" id="IPR037522">
    <property type="entry name" value="HD_GYP_dom"/>
</dbReference>
<feature type="domain" description="HD-GYP" evidence="1">
    <location>
        <begin position="139"/>
        <end position="335"/>
    </location>
</feature>
<dbReference type="Pfam" id="PF13487">
    <property type="entry name" value="HD_5"/>
    <property type="match status" value="1"/>
</dbReference>